<dbReference type="EMBL" id="KZ613945">
    <property type="protein sequence ID" value="PMD40919.1"/>
    <property type="molecule type" value="Genomic_DNA"/>
</dbReference>
<gene>
    <name evidence="1" type="ORF">L207DRAFT_347336</name>
</gene>
<keyword evidence="2" id="KW-1185">Reference proteome</keyword>
<protein>
    <submittedName>
        <fullName evidence="1">Uncharacterized protein</fullName>
    </submittedName>
</protein>
<evidence type="ECO:0000313" key="1">
    <source>
        <dbReference type="EMBL" id="PMD40919.1"/>
    </source>
</evidence>
<sequence>MKLLLWTEGRAATWLLIKCAAVGGLCYVGRKVIVCKVLATCLMSEAGAHIRNLEADNMRPTFTTPPRFCLPGRESQAS</sequence>
<dbReference type="Proteomes" id="UP000235786">
    <property type="component" value="Unassembled WGS sequence"/>
</dbReference>
<organism evidence="1 2">
    <name type="scientific">Hyaloscypha variabilis (strain UAMH 11265 / GT02V1 / F)</name>
    <name type="common">Meliniomyces variabilis</name>
    <dbReference type="NCBI Taxonomy" id="1149755"/>
    <lineage>
        <taxon>Eukaryota</taxon>
        <taxon>Fungi</taxon>
        <taxon>Dikarya</taxon>
        <taxon>Ascomycota</taxon>
        <taxon>Pezizomycotina</taxon>
        <taxon>Leotiomycetes</taxon>
        <taxon>Helotiales</taxon>
        <taxon>Hyaloscyphaceae</taxon>
        <taxon>Hyaloscypha</taxon>
        <taxon>Hyaloscypha variabilis</taxon>
    </lineage>
</organism>
<evidence type="ECO:0000313" key="2">
    <source>
        <dbReference type="Proteomes" id="UP000235786"/>
    </source>
</evidence>
<name>A0A2J6RQX9_HYAVF</name>
<accession>A0A2J6RQX9</accession>
<dbReference type="AlphaFoldDB" id="A0A2J6RQX9"/>
<reference evidence="1 2" key="1">
    <citation type="submission" date="2016-04" db="EMBL/GenBank/DDBJ databases">
        <title>A degradative enzymes factory behind the ericoid mycorrhizal symbiosis.</title>
        <authorList>
            <consortium name="DOE Joint Genome Institute"/>
            <person name="Martino E."/>
            <person name="Morin E."/>
            <person name="Grelet G."/>
            <person name="Kuo A."/>
            <person name="Kohler A."/>
            <person name="Daghino S."/>
            <person name="Barry K."/>
            <person name="Choi C."/>
            <person name="Cichocki N."/>
            <person name="Clum A."/>
            <person name="Copeland A."/>
            <person name="Hainaut M."/>
            <person name="Haridas S."/>
            <person name="Labutti K."/>
            <person name="Lindquist E."/>
            <person name="Lipzen A."/>
            <person name="Khouja H.-R."/>
            <person name="Murat C."/>
            <person name="Ohm R."/>
            <person name="Olson A."/>
            <person name="Spatafora J."/>
            <person name="Veneault-Fourrey C."/>
            <person name="Henrissat B."/>
            <person name="Grigoriev I."/>
            <person name="Martin F."/>
            <person name="Perotto S."/>
        </authorList>
    </citation>
    <scope>NUCLEOTIDE SEQUENCE [LARGE SCALE GENOMIC DNA]</scope>
    <source>
        <strain evidence="1 2">F</strain>
    </source>
</reference>
<proteinExistence type="predicted"/>